<gene>
    <name evidence="5" type="ORF">BE221DRAFT_63393</name>
</gene>
<feature type="non-terminal residue" evidence="5">
    <location>
        <position position="1"/>
    </location>
</feature>
<dbReference type="GO" id="GO:0016787">
    <property type="term" value="F:hydrolase activity"/>
    <property type="evidence" value="ECO:0007669"/>
    <property type="project" value="UniProtKB-KW"/>
</dbReference>
<keyword evidence="3" id="KW-0539">Nucleus</keyword>
<comment type="subcellular location">
    <subcellularLocation>
        <location evidence="3">Cytoplasm</location>
    </subcellularLocation>
    <subcellularLocation>
        <location evidence="3">Nucleus</location>
    </subcellularLocation>
</comment>
<dbReference type="PROSITE" id="PS00388">
    <property type="entry name" value="PROTEASOME_ALPHA_1"/>
    <property type="match status" value="1"/>
</dbReference>
<dbReference type="EMBL" id="KZ155839">
    <property type="protein sequence ID" value="OUS41915.1"/>
    <property type="molecule type" value="Genomic_DNA"/>
</dbReference>
<dbReference type="InterPro" id="IPR001353">
    <property type="entry name" value="Proteasome_sua/b"/>
</dbReference>
<dbReference type="InterPro" id="IPR050115">
    <property type="entry name" value="Proteasome_alpha"/>
</dbReference>
<dbReference type="SUPFAM" id="SSF56235">
    <property type="entry name" value="N-terminal nucleophile aminohydrolases (Ntn hydrolases)"/>
    <property type="match status" value="1"/>
</dbReference>
<comment type="subunit">
    <text evidence="3">The 20S proteasome core is composed of 28 subunits that are arranged in four stacked rings, resulting in a barrel-shaped structure. The two end rings are each formed by seven alpha subunits, and the two central rings are each formed by seven beta subunits.</text>
</comment>
<dbReference type="InterPro" id="IPR000426">
    <property type="entry name" value="Proteasome_asu_N"/>
</dbReference>
<dbReference type="GO" id="GO:0019773">
    <property type="term" value="C:proteasome core complex, alpha-subunit complex"/>
    <property type="evidence" value="ECO:0007669"/>
    <property type="project" value="UniProtKB-UniRule"/>
</dbReference>
<accession>A0A1Y5I473</accession>
<keyword evidence="3" id="KW-0963">Cytoplasm</keyword>
<dbReference type="InterPro" id="IPR029055">
    <property type="entry name" value="Ntn_hydrolases_N"/>
</dbReference>
<comment type="function">
    <text evidence="3">The proteasome is a multicatalytic proteinase complex which is characterized by its ability to cleave peptides with Arg, Phe, Tyr, Leu, and Glu adjacent to the leaving group at neutral or slightly basic pH.</text>
</comment>
<name>A0A1Y5I473_OSTTA</name>
<comment type="similarity">
    <text evidence="2 3">Belongs to the peptidase T1A family.</text>
</comment>
<keyword evidence="1 2" id="KW-0647">Proteasome</keyword>
<dbReference type="GO" id="GO:0006511">
    <property type="term" value="P:ubiquitin-dependent protein catabolic process"/>
    <property type="evidence" value="ECO:0007669"/>
    <property type="project" value="InterPro"/>
</dbReference>
<proteinExistence type="inferred from homology"/>
<evidence type="ECO:0000313" key="5">
    <source>
        <dbReference type="EMBL" id="OUS41915.1"/>
    </source>
</evidence>
<evidence type="ECO:0000259" key="4">
    <source>
        <dbReference type="PROSITE" id="PS00388"/>
    </source>
</evidence>
<dbReference type="NCBIfam" id="NF003075">
    <property type="entry name" value="PRK03996.1"/>
    <property type="match status" value="1"/>
</dbReference>
<evidence type="ECO:0000256" key="1">
    <source>
        <dbReference type="ARBA" id="ARBA00022942"/>
    </source>
</evidence>
<dbReference type="AlphaFoldDB" id="A0A1Y5I473"/>
<dbReference type="Pfam" id="PF10584">
    <property type="entry name" value="Proteasome_A_N"/>
    <property type="match status" value="1"/>
</dbReference>
<dbReference type="Proteomes" id="UP000195557">
    <property type="component" value="Unassembled WGS sequence"/>
</dbReference>
<dbReference type="Gene3D" id="3.60.20.10">
    <property type="entry name" value="Glutamine Phosphoribosylpyrophosphate, subunit 1, domain 1"/>
    <property type="match status" value="1"/>
</dbReference>
<organism evidence="5">
    <name type="scientific">Ostreococcus tauri</name>
    <name type="common">Marine green alga</name>
    <dbReference type="NCBI Taxonomy" id="70448"/>
    <lineage>
        <taxon>Eukaryota</taxon>
        <taxon>Viridiplantae</taxon>
        <taxon>Chlorophyta</taxon>
        <taxon>Mamiellophyceae</taxon>
        <taxon>Mamiellales</taxon>
        <taxon>Bathycoccaceae</taxon>
        <taxon>Ostreococcus</taxon>
    </lineage>
</organism>
<dbReference type="GO" id="GO:0005634">
    <property type="term" value="C:nucleus"/>
    <property type="evidence" value="ECO:0007669"/>
    <property type="project" value="UniProtKB-SubCell"/>
</dbReference>
<dbReference type="GO" id="GO:0005737">
    <property type="term" value="C:cytoplasm"/>
    <property type="evidence" value="ECO:0007669"/>
    <property type="project" value="UniProtKB-SubCell"/>
</dbReference>
<sequence>STRYDSRTTTFSPEGRLYQVEYAVEAVNHAGAAIGIKTDSGVVIATEKRVLSKLLENTVTEKVHRIDTHIVAASAGVNADAEILVNTARLLSQQHKYKYGQSVPVELLVQLIADQKQGYTQFGGLRPYGVSFIFAGWDQNLGFQLYQSDPSGNYVGWQAIAIGANCQTAHSILKSDYSAALSLTDAKKLALTVLKKIMGVTTLSSDTIEMMELARTVDDAISMKRLSGSELSALNEK</sequence>
<dbReference type="SMART" id="SM00948">
    <property type="entry name" value="Proteasome_A_N"/>
    <property type="match status" value="1"/>
</dbReference>
<dbReference type="Pfam" id="PF00227">
    <property type="entry name" value="Proteasome"/>
    <property type="match status" value="1"/>
</dbReference>
<evidence type="ECO:0000256" key="3">
    <source>
        <dbReference type="RuleBase" id="RU000551"/>
    </source>
</evidence>
<reference evidence="5" key="1">
    <citation type="submission" date="2017-04" db="EMBL/GenBank/DDBJ databases">
        <title>Population genomics of picophytoplankton unveils novel chromosome hypervariability.</title>
        <authorList>
            <consortium name="DOE Joint Genome Institute"/>
            <person name="Blanc-Mathieu R."/>
            <person name="Krasovec M."/>
            <person name="Hebrard M."/>
            <person name="Yau S."/>
            <person name="Desgranges E."/>
            <person name="Martin J."/>
            <person name="Schackwitz W."/>
            <person name="Kuo A."/>
            <person name="Salin G."/>
            <person name="Donnadieu C."/>
            <person name="Desdevises Y."/>
            <person name="Sanchez-Ferandin S."/>
            <person name="Moreau H."/>
            <person name="Rivals E."/>
            <person name="Grigoriev I.V."/>
            <person name="Grimsley N."/>
            <person name="Eyre-Walker A."/>
            <person name="Piganeau G."/>
        </authorList>
    </citation>
    <scope>NUCLEOTIDE SEQUENCE [LARGE SCALE GENOMIC DNA]</scope>
    <source>
        <strain evidence="5">RCC 1115</strain>
    </source>
</reference>
<protein>
    <recommendedName>
        <fullName evidence="3">Proteasome subunit alpha type</fullName>
    </recommendedName>
</protein>
<evidence type="ECO:0000256" key="2">
    <source>
        <dbReference type="PROSITE-ProRule" id="PRU00808"/>
    </source>
</evidence>
<keyword evidence="5" id="KW-0378">Hydrolase</keyword>
<dbReference type="PROSITE" id="PS51475">
    <property type="entry name" value="PROTEASOME_ALPHA_2"/>
    <property type="match status" value="1"/>
</dbReference>
<dbReference type="InterPro" id="IPR023332">
    <property type="entry name" value="Proteasome_alpha-type"/>
</dbReference>
<feature type="domain" description="Proteasome alpha-type subunits" evidence="4">
    <location>
        <begin position="4"/>
        <end position="26"/>
    </location>
</feature>
<dbReference type="PANTHER" id="PTHR11599">
    <property type="entry name" value="PROTEASOME SUBUNIT ALPHA/BETA"/>
    <property type="match status" value="1"/>
</dbReference>